<dbReference type="GO" id="GO:0044205">
    <property type="term" value="P:'de novo' UMP biosynthetic process"/>
    <property type="evidence" value="ECO:0007669"/>
    <property type="project" value="UniProtKB-UniRule"/>
</dbReference>
<evidence type="ECO:0000256" key="6">
    <source>
        <dbReference type="ARBA" id="ARBA00049157"/>
    </source>
</evidence>
<evidence type="ECO:0000256" key="2">
    <source>
        <dbReference type="ARBA" id="ARBA00008847"/>
    </source>
</evidence>
<sequence>MFVNKLIEFIKEKNSPIVVGLDPRIELIPNVVKDKYFKKYGKTFKGAAEAILEFNKEIIDSVYDIIPAVKPQIAFYEQYGIEGLKVYNETCKYASVKGLLVIGDIKRGDIGSTSKAYSNAHIGKTEVEGESLEAFYSDSITVNPYLGDDCLKEFVGDIEQYEKGMFILVKTSNPTSSQLQDLVVEGRKIYEKVAGIVNEWSSKYIGKYNYSSIGAVVGATYPEEAKNLRNLMPSSYFLVPGYGAQGGTAEDVIHNFNEDGLGAIVNSSRGIIFAYKKEKKWSEEDYGKAAREAAINMRDDINKTLESHGKKYW</sequence>
<keyword evidence="3 7" id="KW-0210">Decarboxylase</keyword>
<reference evidence="9 10" key="1">
    <citation type="submission" date="2017-02" db="EMBL/GenBank/DDBJ databases">
        <authorList>
            <person name="Peterson S.W."/>
        </authorList>
    </citation>
    <scope>NUCLEOTIDE SEQUENCE [LARGE SCALE GENOMIC DNA]</scope>
    <source>
        <strain evidence="9 10">M1</strain>
    </source>
</reference>
<feature type="active site" description="Proton donor" evidence="7">
    <location>
        <position position="106"/>
    </location>
</feature>
<feature type="domain" description="Orotidine 5'-phosphate decarboxylase" evidence="8">
    <location>
        <begin position="16"/>
        <end position="284"/>
    </location>
</feature>
<accession>A0A1T5MCW4</accession>
<evidence type="ECO:0000313" key="9">
    <source>
        <dbReference type="EMBL" id="SKC85824.1"/>
    </source>
</evidence>
<dbReference type="EC" id="4.1.1.23" evidence="7"/>
<evidence type="ECO:0000259" key="8">
    <source>
        <dbReference type="SMART" id="SM00934"/>
    </source>
</evidence>
<dbReference type="Pfam" id="PF00215">
    <property type="entry name" value="OMPdecase"/>
    <property type="match status" value="1"/>
</dbReference>
<dbReference type="InterPro" id="IPR001754">
    <property type="entry name" value="OMPdeCOase_dom"/>
</dbReference>
<dbReference type="RefSeq" id="WP_079494792.1">
    <property type="nucleotide sequence ID" value="NZ_FUZT01000013.1"/>
</dbReference>
<dbReference type="NCBIfam" id="TIGR02127">
    <property type="entry name" value="pyrF_sub2"/>
    <property type="match status" value="1"/>
</dbReference>
<dbReference type="FunFam" id="3.20.20.70:FF:000246">
    <property type="entry name" value="Orotidine 5'-phosphate decarboxylase"/>
    <property type="match status" value="1"/>
</dbReference>
<dbReference type="EMBL" id="FUZT01000013">
    <property type="protein sequence ID" value="SKC85824.1"/>
    <property type="molecule type" value="Genomic_DNA"/>
</dbReference>
<keyword evidence="4 7" id="KW-0665">Pyrimidine biosynthesis</keyword>
<protein>
    <recommendedName>
        <fullName evidence="7">Orotidine 5'-phosphate decarboxylase</fullName>
        <ecNumber evidence="7">4.1.1.23</ecNumber>
    </recommendedName>
    <alternativeName>
        <fullName evidence="7">OMP decarboxylase</fullName>
        <shortName evidence="7">OMPDCase</shortName>
        <shortName evidence="7">OMPdecase</shortName>
    </alternativeName>
</protein>
<dbReference type="Proteomes" id="UP000190285">
    <property type="component" value="Unassembled WGS sequence"/>
</dbReference>
<dbReference type="CDD" id="cd04725">
    <property type="entry name" value="OMP_decarboxylase_like"/>
    <property type="match status" value="1"/>
</dbReference>
<evidence type="ECO:0000256" key="1">
    <source>
        <dbReference type="ARBA" id="ARBA00004861"/>
    </source>
</evidence>
<evidence type="ECO:0000256" key="3">
    <source>
        <dbReference type="ARBA" id="ARBA00022793"/>
    </source>
</evidence>
<dbReference type="InterPro" id="IPR013785">
    <property type="entry name" value="Aldolase_TIM"/>
</dbReference>
<evidence type="ECO:0000256" key="7">
    <source>
        <dbReference type="HAMAP-Rule" id="MF_01215"/>
    </source>
</evidence>
<evidence type="ECO:0000313" key="10">
    <source>
        <dbReference type="Proteomes" id="UP000190285"/>
    </source>
</evidence>
<name>A0A1T5MCW4_9FIRM</name>
<keyword evidence="5 7" id="KW-0456">Lyase</keyword>
<dbReference type="STRING" id="36842.SAMN02194393_04454"/>
<dbReference type="InterPro" id="IPR011060">
    <property type="entry name" value="RibuloseP-bd_barrel"/>
</dbReference>
<keyword evidence="10" id="KW-1185">Reference proteome</keyword>
<dbReference type="UniPathway" id="UPA00070">
    <property type="reaction ID" value="UER00120"/>
</dbReference>
<dbReference type="GO" id="GO:0006207">
    <property type="term" value="P:'de novo' pyrimidine nucleobase biosynthetic process"/>
    <property type="evidence" value="ECO:0007669"/>
    <property type="project" value="InterPro"/>
</dbReference>
<dbReference type="AlphaFoldDB" id="A0A1T5MCW4"/>
<organism evidence="9 10">
    <name type="scientific">Maledivibacter halophilus</name>
    <dbReference type="NCBI Taxonomy" id="36842"/>
    <lineage>
        <taxon>Bacteria</taxon>
        <taxon>Bacillati</taxon>
        <taxon>Bacillota</taxon>
        <taxon>Clostridia</taxon>
        <taxon>Peptostreptococcales</taxon>
        <taxon>Caminicellaceae</taxon>
        <taxon>Maledivibacter</taxon>
    </lineage>
</organism>
<dbReference type="OrthoDB" id="9808470at2"/>
<dbReference type="Gene3D" id="3.20.20.70">
    <property type="entry name" value="Aldolase class I"/>
    <property type="match status" value="1"/>
</dbReference>
<gene>
    <name evidence="7" type="primary">pyrF</name>
    <name evidence="9" type="ORF">SAMN02194393_04454</name>
</gene>
<evidence type="ECO:0000256" key="5">
    <source>
        <dbReference type="ARBA" id="ARBA00023239"/>
    </source>
</evidence>
<dbReference type="GO" id="GO:0004590">
    <property type="term" value="F:orotidine-5'-phosphate decarboxylase activity"/>
    <property type="evidence" value="ECO:0007669"/>
    <property type="project" value="UniProtKB-UniRule"/>
</dbReference>
<dbReference type="PANTHER" id="PTHR43375">
    <property type="entry name" value="OROTIDINE 5'-PHOSPHATE DECARBOXYLASE"/>
    <property type="match status" value="1"/>
</dbReference>
<dbReference type="HAMAP" id="MF_01215">
    <property type="entry name" value="OMPdecase_type2"/>
    <property type="match status" value="1"/>
</dbReference>
<dbReference type="InterPro" id="IPR011995">
    <property type="entry name" value="OMPdecase_type-2"/>
</dbReference>
<dbReference type="PANTHER" id="PTHR43375:SF1">
    <property type="entry name" value="OROTIDINE 5'-PHOSPHATE DECARBOXYLASE"/>
    <property type="match status" value="1"/>
</dbReference>
<comment type="catalytic activity">
    <reaction evidence="6 7">
        <text>orotidine 5'-phosphate + H(+) = UMP + CO2</text>
        <dbReference type="Rhea" id="RHEA:11596"/>
        <dbReference type="ChEBI" id="CHEBI:15378"/>
        <dbReference type="ChEBI" id="CHEBI:16526"/>
        <dbReference type="ChEBI" id="CHEBI:57538"/>
        <dbReference type="ChEBI" id="CHEBI:57865"/>
        <dbReference type="EC" id="4.1.1.23"/>
    </reaction>
</comment>
<dbReference type="SMART" id="SM00934">
    <property type="entry name" value="OMPdecase"/>
    <property type="match status" value="1"/>
</dbReference>
<evidence type="ECO:0000256" key="4">
    <source>
        <dbReference type="ARBA" id="ARBA00022975"/>
    </source>
</evidence>
<dbReference type="SUPFAM" id="SSF51366">
    <property type="entry name" value="Ribulose-phoshate binding barrel"/>
    <property type="match status" value="1"/>
</dbReference>
<proteinExistence type="inferred from homology"/>
<comment type="pathway">
    <text evidence="1 7">Pyrimidine metabolism; UMP biosynthesis via de novo pathway; UMP from orotate: step 2/2.</text>
</comment>
<comment type="similarity">
    <text evidence="2 7">Belongs to the OMP decarboxylase family. Type 2 subfamily.</text>
</comment>